<organism evidence="2 3">
    <name type="scientific">Protomyces lactucae-debilis</name>
    <dbReference type="NCBI Taxonomy" id="2754530"/>
    <lineage>
        <taxon>Eukaryota</taxon>
        <taxon>Fungi</taxon>
        <taxon>Dikarya</taxon>
        <taxon>Ascomycota</taxon>
        <taxon>Taphrinomycotina</taxon>
        <taxon>Taphrinomycetes</taxon>
        <taxon>Taphrinales</taxon>
        <taxon>Protomycetaceae</taxon>
        <taxon>Protomyces</taxon>
    </lineage>
</organism>
<dbReference type="Proteomes" id="UP000193685">
    <property type="component" value="Unassembled WGS sequence"/>
</dbReference>
<evidence type="ECO:0000313" key="3">
    <source>
        <dbReference type="Proteomes" id="UP000193685"/>
    </source>
</evidence>
<comment type="caution">
    <text evidence="2">The sequence shown here is derived from an EMBL/GenBank/DDBJ whole genome shotgun (WGS) entry which is preliminary data.</text>
</comment>
<feature type="compositionally biased region" description="Basic residues" evidence="1">
    <location>
        <begin position="161"/>
        <end position="170"/>
    </location>
</feature>
<keyword evidence="3" id="KW-1185">Reference proteome</keyword>
<proteinExistence type="predicted"/>
<gene>
    <name evidence="2" type="ORF">BCR37DRAFT_393847</name>
</gene>
<accession>A0A1Y2F9B0</accession>
<feature type="region of interest" description="Disordered" evidence="1">
    <location>
        <begin position="157"/>
        <end position="220"/>
    </location>
</feature>
<protein>
    <submittedName>
        <fullName evidence="2">Uncharacterized protein</fullName>
    </submittedName>
</protein>
<evidence type="ECO:0000256" key="1">
    <source>
        <dbReference type="SAM" id="MobiDB-lite"/>
    </source>
</evidence>
<dbReference type="EMBL" id="MCFI01000013">
    <property type="protein sequence ID" value="ORY80491.1"/>
    <property type="molecule type" value="Genomic_DNA"/>
</dbReference>
<dbReference type="GeneID" id="63787967"/>
<sequence length="220" mass="23274">MLLQRSKQQLNPTTPSRALVKSNLTSRTKRASFVDDTTPTKAACQYLLNTSTDLTTPMIDGSTSNSPAHTLAPPKAAPVMSAMTGIKLTPAAALAAATEASKIANANLKRAKAYLRSEAMRVAITSLDDIMYTNDFLLPGDTRKVSAVPVLECDTESLSRKEKRRRKKLRTAATGAGGLGKIGGSASSMDGDYSTGENEEFGVDRAGHGIGPSLEPLFSL</sequence>
<reference evidence="2 3" key="1">
    <citation type="submission" date="2016-07" db="EMBL/GenBank/DDBJ databases">
        <title>Pervasive Adenine N6-methylation of Active Genes in Fungi.</title>
        <authorList>
            <consortium name="DOE Joint Genome Institute"/>
            <person name="Mondo S.J."/>
            <person name="Dannebaum R.O."/>
            <person name="Kuo R.C."/>
            <person name="Labutti K."/>
            <person name="Haridas S."/>
            <person name="Kuo A."/>
            <person name="Salamov A."/>
            <person name="Ahrendt S.R."/>
            <person name="Lipzen A."/>
            <person name="Sullivan W."/>
            <person name="Andreopoulos W.B."/>
            <person name="Clum A."/>
            <person name="Lindquist E."/>
            <person name="Daum C."/>
            <person name="Ramamoorthy G.K."/>
            <person name="Gryganskyi A."/>
            <person name="Culley D."/>
            <person name="Magnuson J.K."/>
            <person name="James T.Y."/>
            <person name="O'Malley M.A."/>
            <person name="Stajich J.E."/>
            <person name="Spatafora J.W."/>
            <person name="Visel A."/>
            <person name="Grigoriev I.V."/>
        </authorList>
    </citation>
    <scope>NUCLEOTIDE SEQUENCE [LARGE SCALE GENOMIC DNA]</scope>
    <source>
        <strain evidence="2 3">12-1054</strain>
    </source>
</reference>
<dbReference type="RefSeq" id="XP_040724379.1">
    <property type="nucleotide sequence ID" value="XM_040871368.1"/>
</dbReference>
<evidence type="ECO:0000313" key="2">
    <source>
        <dbReference type="EMBL" id="ORY80491.1"/>
    </source>
</evidence>
<name>A0A1Y2F9B0_PROLT</name>
<dbReference type="AlphaFoldDB" id="A0A1Y2F9B0"/>
<dbReference type="OrthoDB" id="5401119at2759"/>